<reference evidence="2 3" key="1">
    <citation type="submission" date="2013-12" db="EMBL/GenBank/DDBJ databases">
        <authorList>
            <person name="Brown-Elliot B."/>
            <person name="Wallace R."/>
            <person name="Lenaerts A."/>
            <person name="Ordway D."/>
            <person name="DeGroote M.A."/>
            <person name="Parker T."/>
            <person name="Sizemore C."/>
            <person name="Tallon L.J."/>
            <person name="Sadzewicz L.K."/>
            <person name="Sengamalay N."/>
            <person name="Fraser C.M."/>
            <person name="Hine E."/>
            <person name="Shefchek K.A."/>
            <person name="Das S.P."/>
            <person name="Tettelin H."/>
        </authorList>
    </citation>
    <scope>NUCLEOTIDE SEQUENCE [LARGE SCALE GENOMIC DNA]</scope>
    <source>
        <strain evidence="2 3">662</strain>
    </source>
</reference>
<protein>
    <submittedName>
        <fullName evidence="2">Uncharacterized protein</fullName>
    </submittedName>
</protein>
<evidence type="ECO:0000313" key="2">
    <source>
        <dbReference type="EMBL" id="EUA16947.1"/>
    </source>
</evidence>
<evidence type="ECO:0000256" key="1">
    <source>
        <dbReference type="SAM" id="MobiDB-lite"/>
    </source>
</evidence>
<proteinExistence type="predicted"/>
<organism evidence="2 3">
    <name type="scientific">Mycobacterium kansasii 662</name>
    <dbReference type="NCBI Taxonomy" id="1299326"/>
    <lineage>
        <taxon>Bacteria</taxon>
        <taxon>Bacillati</taxon>
        <taxon>Actinomycetota</taxon>
        <taxon>Actinomycetes</taxon>
        <taxon>Mycobacteriales</taxon>
        <taxon>Mycobacteriaceae</taxon>
        <taxon>Mycobacterium</taxon>
    </lineage>
</organism>
<name>X7ZBM5_MYCKA</name>
<sequence>MQTVSMMWLAVPAPGGRCPLGITKTSRSMTYDRQLRQTRAVNPPRDDVSPLRAHPLAG</sequence>
<dbReference type="EMBL" id="JAOA01000005">
    <property type="protein sequence ID" value="EUA16947.1"/>
    <property type="molecule type" value="Genomic_DNA"/>
</dbReference>
<evidence type="ECO:0000313" key="3">
    <source>
        <dbReference type="Proteomes" id="UP000020561"/>
    </source>
</evidence>
<dbReference type="AlphaFoldDB" id="X7ZBM5"/>
<feature type="region of interest" description="Disordered" evidence="1">
    <location>
        <begin position="17"/>
        <end position="58"/>
    </location>
</feature>
<accession>X7ZBM5</accession>
<dbReference type="Proteomes" id="UP000020561">
    <property type="component" value="Unassembled WGS sequence"/>
</dbReference>
<comment type="caution">
    <text evidence="2">The sequence shown here is derived from an EMBL/GenBank/DDBJ whole genome shotgun (WGS) entry which is preliminary data.</text>
</comment>
<gene>
    <name evidence="2" type="ORF">I545_3999</name>
</gene>